<comment type="caution">
    <text evidence="5">The sequence shown here is derived from an EMBL/GenBank/DDBJ whole genome shotgun (WGS) entry which is preliminary data.</text>
</comment>
<proteinExistence type="inferred from homology"/>
<evidence type="ECO:0000256" key="4">
    <source>
        <dbReference type="SAM" id="MobiDB-lite"/>
    </source>
</evidence>
<dbReference type="AlphaFoldDB" id="A0A9P6Q2J5"/>
<feature type="compositionally biased region" description="Low complexity" evidence="4">
    <location>
        <begin position="255"/>
        <end position="266"/>
    </location>
</feature>
<feature type="compositionally biased region" description="Low complexity" evidence="4">
    <location>
        <begin position="214"/>
        <end position="235"/>
    </location>
</feature>
<protein>
    <recommendedName>
        <fullName evidence="7">Ribosomal protein S21</fullName>
    </recommendedName>
</protein>
<evidence type="ECO:0000256" key="3">
    <source>
        <dbReference type="ARBA" id="ARBA00023274"/>
    </source>
</evidence>
<dbReference type="GO" id="GO:1990904">
    <property type="term" value="C:ribonucleoprotein complex"/>
    <property type="evidence" value="ECO:0007669"/>
    <property type="project" value="UniProtKB-KW"/>
</dbReference>
<dbReference type="Pfam" id="PF01165">
    <property type="entry name" value="Ribosomal_S21"/>
    <property type="match status" value="1"/>
</dbReference>
<gene>
    <name evidence="5" type="ORF">BG011_004225</name>
</gene>
<evidence type="ECO:0008006" key="7">
    <source>
        <dbReference type="Google" id="ProtNLM"/>
    </source>
</evidence>
<evidence type="ECO:0000256" key="1">
    <source>
        <dbReference type="ARBA" id="ARBA00006640"/>
    </source>
</evidence>
<feature type="region of interest" description="Disordered" evidence="4">
    <location>
        <begin position="190"/>
        <end position="277"/>
    </location>
</feature>
<dbReference type="OrthoDB" id="2501249at2759"/>
<reference evidence="5" key="1">
    <citation type="journal article" date="2020" name="Fungal Divers.">
        <title>Resolving the Mortierellaceae phylogeny through synthesis of multi-gene phylogenetics and phylogenomics.</title>
        <authorList>
            <person name="Vandepol N."/>
            <person name="Liber J."/>
            <person name="Desiro A."/>
            <person name="Na H."/>
            <person name="Kennedy M."/>
            <person name="Barry K."/>
            <person name="Grigoriev I.V."/>
            <person name="Miller A.N."/>
            <person name="O'Donnell K."/>
            <person name="Stajich J.E."/>
            <person name="Bonito G."/>
        </authorList>
    </citation>
    <scope>NUCLEOTIDE SEQUENCE</scope>
    <source>
        <strain evidence="5">KOD948</strain>
    </source>
</reference>
<dbReference type="GO" id="GO:0006412">
    <property type="term" value="P:translation"/>
    <property type="evidence" value="ECO:0007669"/>
    <property type="project" value="InterPro"/>
</dbReference>
<dbReference type="Proteomes" id="UP000726737">
    <property type="component" value="Unassembled WGS sequence"/>
</dbReference>
<name>A0A9P6Q2J5_9FUNG</name>
<keyword evidence="3" id="KW-0687">Ribonucleoprotein</keyword>
<evidence type="ECO:0000313" key="5">
    <source>
        <dbReference type="EMBL" id="KAG0256996.1"/>
    </source>
</evidence>
<dbReference type="GO" id="GO:0005840">
    <property type="term" value="C:ribosome"/>
    <property type="evidence" value="ECO:0007669"/>
    <property type="project" value="UniProtKB-KW"/>
</dbReference>
<evidence type="ECO:0000256" key="2">
    <source>
        <dbReference type="ARBA" id="ARBA00022980"/>
    </source>
</evidence>
<evidence type="ECO:0000313" key="6">
    <source>
        <dbReference type="Proteomes" id="UP000726737"/>
    </source>
</evidence>
<organism evidence="5 6">
    <name type="scientific">Mortierella polycephala</name>
    <dbReference type="NCBI Taxonomy" id="41804"/>
    <lineage>
        <taxon>Eukaryota</taxon>
        <taxon>Fungi</taxon>
        <taxon>Fungi incertae sedis</taxon>
        <taxon>Mucoromycota</taxon>
        <taxon>Mortierellomycotina</taxon>
        <taxon>Mortierellomycetes</taxon>
        <taxon>Mortierellales</taxon>
        <taxon>Mortierellaceae</taxon>
        <taxon>Mortierella</taxon>
    </lineage>
</organism>
<dbReference type="InterPro" id="IPR001911">
    <property type="entry name" value="Ribosomal_bS21"/>
</dbReference>
<keyword evidence="6" id="KW-1185">Reference proteome</keyword>
<sequence>MFRALTKSSTAVAAVAQRQALRQTQMFAATSTAAFHSSSVHQNNNNNSTSDIFAALYSNSSNSKKDTKTPFSLFGNGARTGGKSIVDMPMFGFSSTKANTTANPIHLEATHPTEGRSFCVASPSAVDQTYRRLRTVIKHSNMKRELRLRRTYETGHMRKRRENQERNKKLFGNMVRKKIALIKLMKLRTPPSNVPLKLDPNYCNGPNDHPDIRPTLLPSESLPSSPSSTEGSPTTMDSPMSTLIPNPTCLADPESSTQLSYSHSLSELLPEGQSTLG</sequence>
<feature type="compositionally biased region" description="Polar residues" evidence="4">
    <location>
        <begin position="236"/>
        <end position="245"/>
    </location>
</feature>
<dbReference type="GO" id="GO:0003735">
    <property type="term" value="F:structural constituent of ribosome"/>
    <property type="evidence" value="ECO:0007669"/>
    <property type="project" value="InterPro"/>
</dbReference>
<comment type="similarity">
    <text evidence="1">Belongs to the bacterial ribosomal protein bS21 family.</text>
</comment>
<keyword evidence="2" id="KW-0689">Ribosomal protein</keyword>
<dbReference type="EMBL" id="JAAAJA010000277">
    <property type="protein sequence ID" value="KAG0256996.1"/>
    <property type="molecule type" value="Genomic_DNA"/>
</dbReference>
<accession>A0A9P6Q2J5</accession>